<organism evidence="2 3">
    <name type="scientific">Pedobacter cryotolerans</name>
    <dbReference type="NCBI Taxonomy" id="2571270"/>
    <lineage>
        <taxon>Bacteria</taxon>
        <taxon>Pseudomonadati</taxon>
        <taxon>Bacteroidota</taxon>
        <taxon>Sphingobacteriia</taxon>
        <taxon>Sphingobacteriales</taxon>
        <taxon>Sphingobacteriaceae</taxon>
        <taxon>Pedobacter</taxon>
    </lineage>
</organism>
<evidence type="ECO:0000313" key="2">
    <source>
        <dbReference type="EMBL" id="TKC02641.1"/>
    </source>
</evidence>
<dbReference type="EMBL" id="SWBO01000002">
    <property type="protein sequence ID" value="TKC02641.1"/>
    <property type="molecule type" value="Genomic_DNA"/>
</dbReference>
<keyword evidence="3" id="KW-1185">Reference proteome</keyword>
<name>A0A4U1CA31_9SPHI</name>
<comment type="caution">
    <text evidence="2">The sequence shown here is derived from an EMBL/GenBank/DDBJ whole genome shotgun (WGS) entry which is preliminary data.</text>
</comment>
<dbReference type="Proteomes" id="UP000310477">
    <property type="component" value="Unassembled WGS sequence"/>
</dbReference>
<proteinExistence type="predicted"/>
<evidence type="ECO:0000256" key="1">
    <source>
        <dbReference type="SAM" id="SignalP"/>
    </source>
</evidence>
<sequence>MKKLLLVILMQFVVTVAISQTVKCNDLLDFIITKGYKKATFTSFTLGSSWLSKVTAYTYDYKVYVVADIKESEYSFKTKSYLFCGIPNSNWQSFQYGGYGIPTSYGERFHKYIIDYKCDCN</sequence>
<protein>
    <recommendedName>
        <fullName evidence="4">KTSC domain-containing protein</fullName>
    </recommendedName>
</protein>
<feature type="chain" id="PRO_5020620919" description="KTSC domain-containing protein" evidence="1">
    <location>
        <begin position="20"/>
        <end position="121"/>
    </location>
</feature>
<gene>
    <name evidence="2" type="ORF">FA045_05030</name>
</gene>
<evidence type="ECO:0000313" key="3">
    <source>
        <dbReference type="Proteomes" id="UP000310477"/>
    </source>
</evidence>
<evidence type="ECO:0008006" key="4">
    <source>
        <dbReference type="Google" id="ProtNLM"/>
    </source>
</evidence>
<keyword evidence="1" id="KW-0732">Signal</keyword>
<dbReference type="OrthoDB" id="1447590at2"/>
<dbReference type="RefSeq" id="WP_136875102.1">
    <property type="nucleotide sequence ID" value="NZ_SWBO01000002.1"/>
</dbReference>
<reference evidence="2 3" key="1">
    <citation type="submission" date="2019-04" db="EMBL/GenBank/DDBJ databases">
        <title>Pedobacter sp. AR-2-6 sp. nov., isolated from Arctic soil.</title>
        <authorList>
            <person name="Dahal R.H."/>
            <person name="Kim D.-U."/>
        </authorList>
    </citation>
    <scope>NUCLEOTIDE SEQUENCE [LARGE SCALE GENOMIC DNA]</scope>
    <source>
        <strain evidence="2 3">AR-2-6</strain>
    </source>
</reference>
<dbReference type="AlphaFoldDB" id="A0A4U1CA31"/>
<accession>A0A4U1CA31</accession>
<feature type="signal peptide" evidence="1">
    <location>
        <begin position="1"/>
        <end position="19"/>
    </location>
</feature>